<evidence type="ECO:0000313" key="1">
    <source>
        <dbReference type="EMBL" id="AKL88383.1"/>
    </source>
</evidence>
<reference evidence="1 2" key="1">
    <citation type="journal article" date="2015" name="PLoS ONE">
        <title>Lysis to Kill: Evaluation of the Lytic Abilities, and Genomics of Nine Bacteriophages Infective for Gordonia spp. and Their Potential Use in Activated Sludge Foam Biocontrol.</title>
        <authorList>
            <person name="Dyson Z.A."/>
            <person name="Tucci J."/>
            <person name="Seviour R.J."/>
            <person name="Petrovski S."/>
        </authorList>
    </citation>
    <scope>NUCLEOTIDE SEQUENCE [LARGE SCALE GENOMIC DNA]</scope>
</reference>
<dbReference type="RefSeq" id="YP_009273584.1">
    <property type="nucleotide sequence ID" value="NC_030906.1"/>
</dbReference>
<dbReference type="GeneID" id="28801152"/>
<dbReference type="KEGG" id="vg:28801152"/>
<proteinExistence type="predicted"/>
<dbReference type="EMBL" id="KR063280">
    <property type="protein sequence ID" value="AKL88383.1"/>
    <property type="molecule type" value="Genomic_DNA"/>
</dbReference>
<accession>A0A0K0NLB9</accession>
<dbReference type="Proteomes" id="UP000203886">
    <property type="component" value="Segment"/>
</dbReference>
<name>A0A0K0NLB9_9CAUD</name>
<gene>
    <name evidence="1" type="ORF">GMA6_102</name>
</gene>
<protein>
    <submittedName>
        <fullName evidence="1">Uncharacterized protein</fullName>
    </submittedName>
</protein>
<sequence length="247" mass="27468">MTAPGDTQLEDVLVIRGRILSRTGQARFRQIVFHFAELNRDDATKVTRLPEAITVPMDQTGLFEVAINPSTNGGGFIIKAVLTTFSGEIFTDFRTLPATGTVDYFQCPRATSLDNIRWPNGETPVLVSDYNKPGGPLQLTDEGTIDDSHIPPDFLRIDDPRLEDIGLNLSNYVTKVYYEADQLARRSITIPFTNLDVWEYTHNMGYRPLVACIDQGGDEVHGAVTYPDTATVRVEWDAPTSGTMIVR</sequence>
<organism evidence="1 2">
    <name type="scientific">Gordonia phage GMA6</name>
    <dbReference type="NCBI Taxonomy" id="1647285"/>
    <lineage>
        <taxon>Viruses</taxon>
        <taxon>Duplodnaviria</taxon>
        <taxon>Heunggongvirae</taxon>
        <taxon>Uroviricota</taxon>
        <taxon>Caudoviricetes</taxon>
        <taxon>Bendigovirus</taxon>
        <taxon>Bendigovirus GMA6</taxon>
    </lineage>
</organism>
<evidence type="ECO:0000313" key="2">
    <source>
        <dbReference type="Proteomes" id="UP000203886"/>
    </source>
</evidence>
<keyword evidence="2" id="KW-1185">Reference proteome</keyword>